<feature type="domain" description="Helix-turn-helix" evidence="1">
    <location>
        <begin position="23"/>
        <end position="61"/>
    </location>
</feature>
<dbReference type="RefSeq" id="WP_077097830.1">
    <property type="nucleotide sequence ID" value="NZ_LT717698.1"/>
</dbReference>
<accession>A0A2U3N6P0</accession>
<organism evidence="2 3">
    <name type="scientific">Mycobacterium terramassiliense</name>
    <dbReference type="NCBI Taxonomy" id="1841859"/>
    <lineage>
        <taxon>Bacteria</taxon>
        <taxon>Bacillati</taxon>
        <taxon>Actinomycetota</taxon>
        <taxon>Actinomycetes</taxon>
        <taxon>Mycobacteriales</taxon>
        <taxon>Mycobacteriaceae</taxon>
        <taxon>Mycobacterium</taxon>
    </lineage>
</organism>
<dbReference type="OrthoDB" id="8667257at2"/>
<evidence type="ECO:0000313" key="2">
    <source>
        <dbReference type="EMBL" id="SPM27187.1"/>
    </source>
</evidence>
<dbReference type="InterPro" id="IPR041657">
    <property type="entry name" value="HTH_17"/>
</dbReference>
<dbReference type="EMBL" id="FTRV01000009">
    <property type="protein sequence ID" value="SPM27187.1"/>
    <property type="molecule type" value="Genomic_DNA"/>
</dbReference>
<dbReference type="AlphaFoldDB" id="A0A2U3N6P0"/>
<name>A0A2U3N6P0_9MYCO</name>
<sequence>MTTQQLVPIGMTRDEGARFRLGGISRTTIYDLINQGELVHVNIGRRGFVTAASIDAYIERRTAVKQSASAA</sequence>
<evidence type="ECO:0000259" key="1">
    <source>
        <dbReference type="Pfam" id="PF12728"/>
    </source>
</evidence>
<dbReference type="STRING" id="1841859.GCA_900157385_00658"/>
<keyword evidence="3" id="KW-1185">Reference proteome</keyword>
<evidence type="ECO:0000313" key="3">
    <source>
        <dbReference type="Proteomes" id="UP000241595"/>
    </source>
</evidence>
<gene>
    <name evidence="2" type="ORF">MTAB308_662</name>
</gene>
<protein>
    <recommendedName>
        <fullName evidence="1">Helix-turn-helix domain-containing protein</fullName>
    </recommendedName>
</protein>
<dbReference type="Proteomes" id="UP000241595">
    <property type="component" value="Unassembled WGS sequence"/>
</dbReference>
<proteinExistence type="predicted"/>
<reference evidence="2 3" key="1">
    <citation type="submission" date="2017-01" db="EMBL/GenBank/DDBJ databases">
        <authorList>
            <consortium name="Urmite Genomes"/>
        </authorList>
    </citation>
    <scope>NUCLEOTIDE SEQUENCE [LARGE SCALE GENOMIC DNA]</scope>
    <source>
        <strain evidence="2 3">AB308</strain>
    </source>
</reference>
<dbReference type="Pfam" id="PF12728">
    <property type="entry name" value="HTH_17"/>
    <property type="match status" value="1"/>
</dbReference>